<reference evidence="2" key="2">
    <citation type="submission" date="2020-09" db="EMBL/GenBank/DDBJ databases">
        <authorList>
            <person name="Sun Q."/>
            <person name="Ohkuma M."/>
        </authorList>
    </citation>
    <scope>NUCLEOTIDE SEQUENCE</scope>
    <source>
        <strain evidence="2">JCM 3276</strain>
    </source>
</reference>
<reference evidence="2" key="1">
    <citation type="journal article" date="2014" name="Int. J. Syst. Evol. Microbiol.">
        <title>Complete genome sequence of Corynebacterium casei LMG S-19264T (=DSM 44701T), isolated from a smear-ripened cheese.</title>
        <authorList>
            <consortium name="US DOE Joint Genome Institute (JGI-PGF)"/>
            <person name="Walter F."/>
            <person name="Albersmeier A."/>
            <person name="Kalinowski J."/>
            <person name="Ruckert C."/>
        </authorList>
    </citation>
    <scope>NUCLEOTIDE SEQUENCE</scope>
    <source>
        <strain evidence="2">JCM 3276</strain>
    </source>
</reference>
<dbReference type="Proteomes" id="UP000660680">
    <property type="component" value="Unassembled WGS sequence"/>
</dbReference>
<keyword evidence="3" id="KW-1185">Reference proteome</keyword>
<organism evidence="2 3">
    <name type="scientific">Actinokineospora fastidiosa</name>
    <dbReference type="NCBI Taxonomy" id="1816"/>
    <lineage>
        <taxon>Bacteria</taxon>
        <taxon>Bacillati</taxon>
        <taxon>Actinomycetota</taxon>
        <taxon>Actinomycetes</taxon>
        <taxon>Pseudonocardiales</taxon>
        <taxon>Pseudonocardiaceae</taxon>
        <taxon>Actinokineospora</taxon>
    </lineage>
</organism>
<dbReference type="AlphaFoldDB" id="A0A918GIF9"/>
<protein>
    <recommendedName>
        <fullName evidence="4">DUF2567 domain-containing protein</fullName>
    </recommendedName>
</protein>
<feature type="transmembrane region" description="Helical" evidence="1">
    <location>
        <begin position="165"/>
        <end position="184"/>
    </location>
</feature>
<keyword evidence="1" id="KW-1133">Transmembrane helix</keyword>
<dbReference type="Pfam" id="PF10821">
    <property type="entry name" value="DUF2567"/>
    <property type="match status" value="1"/>
</dbReference>
<comment type="caution">
    <text evidence="2">The sequence shown here is derived from an EMBL/GenBank/DDBJ whole genome shotgun (WGS) entry which is preliminary data.</text>
</comment>
<dbReference type="InterPro" id="IPR021213">
    <property type="entry name" value="DUF2567"/>
</dbReference>
<feature type="transmembrane region" description="Helical" evidence="1">
    <location>
        <begin position="35"/>
        <end position="56"/>
    </location>
</feature>
<dbReference type="RefSeq" id="WP_229786994.1">
    <property type="nucleotide sequence ID" value="NZ_BMRB01000002.1"/>
</dbReference>
<evidence type="ECO:0000313" key="3">
    <source>
        <dbReference type="Proteomes" id="UP000660680"/>
    </source>
</evidence>
<name>A0A918GIF9_9PSEU</name>
<proteinExistence type="predicted"/>
<sequence length="195" mass="20941">MTQQRDVGHARAEIAPAYLPWPAPQRPRVVVKRDLLPAVSVLSTVALFGMAIGWLWSRLAPEQLSAVVDGGKYVPLRAESYHRFEDLVLFLLLTLAAGLVTGSAVWLLRERRGPVVLLAATGGSALAAWLATQVGLAWAQSRFAITSAPQVGDVIALAPRLESPWVIVAWPLGTALAYSLAAAWNGHPDLGRRLG</sequence>
<evidence type="ECO:0000313" key="2">
    <source>
        <dbReference type="EMBL" id="GGS38097.1"/>
    </source>
</evidence>
<dbReference type="EMBL" id="BMRB01000002">
    <property type="protein sequence ID" value="GGS38097.1"/>
    <property type="molecule type" value="Genomic_DNA"/>
</dbReference>
<keyword evidence="1" id="KW-0812">Transmembrane</keyword>
<feature type="transmembrane region" description="Helical" evidence="1">
    <location>
        <begin position="115"/>
        <end position="139"/>
    </location>
</feature>
<feature type="transmembrane region" description="Helical" evidence="1">
    <location>
        <begin position="87"/>
        <end position="108"/>
    </location>
</feature>
<accession>A0A918GIF9</accession>
<evidence type="ECO:0008006" key="4">
    <source>
        <dbReference type="Google" id="ProtNLM"/>
    </source>
</evidence>
<gene>
    <name evidence="2" type="ORF">GCM10010171_36260</name>
</gene>
<evidence type="ECO:0000256" key="1">
    <source>
        <dbReference type="SAM" id="Phobius"/>
    </source>
</evidence>
<keyword evidence="1" id="KW-0472">Membrane</keyword>